<evidence type="ECO:0000256" key="4">
    <source>
        <dbReference type="ARBA" id="ARBA00022475"/>
    </source>
</evidence>
<feature type="modified residue" description="4-aspartylphosphate" evidence="17">
    <location>
        <position position="1017"/>
    </location>
</feature>
<evidence type="ECO:0000256" key="8">
    <source>
        <dbReference type="ARBA" id="ARBA00022741"/>
    </source>
</evidence>
<dbReference type="PANTHER" id="PTHR45339:SF1">
    <property type="entry name" value="HYBRID SIGNAL TRANSDUCTION HISTIDINE KINASE J"/>
    <property type="match status" value="1"/>
</dbReference>
<dbReference type="Gene3D" id="1.20.120.160">
    <property type="entry name" value="HPT domain"/>
    <property type="match status" value="1"/>
</dbReference>
<dbReference type="InterPro" id="IPR008207">
    <property type="entry name" value="Sig_transdc_His_kin_Hpt_dom"/>
</dbReference>
<dbReference type="InterPro" id="IPR011006">
    <property type="entry name" value="CheY-like_superfamily"/>
</dbReference>
<feature type="domain" description="PAC" evidence="22">
    <location>
        <begin position="400"/>
        <end position="452"/>
    </location>
</feature>
<dbReference type="CDD" id="cd16922">
    <property type="entry name" value="HATPase_EvgS-ArcB-TorS-like"/>
    <property type="match status" value="1"/>
</dbReference>
<evidence type="ECO:0000256" key="10">
    <source>
        <dbReference type="ARBA" id="ARBA00022989"/>
    </source>
</evidence>
<dbReference type="InterPro" id="IPR000014">
    <property type="entry name" value="PAS"/>
</dbReference>
<dbReference type="Gene3D" id="3.30.565.10">
    <property type="entry name" value="Histidine kinase-like ATPase, C-terminal domain"/>
    <property type="match status" value="1"/>
</dbReference>
<evidence type="ECO:0000256" key="16">
    <source>
        <dbReference type="PROSITE-ProRule" id="PRU00110"/>
    </source>
</evidence>
<dbReference type="Pfam" id="PF02518">
    <property type="entry name" value="HATPase_c"/>
    <property type="match status" value="1"/>
</dbReference>
<organism evidence="24 25">
    <name type="scientific">Ramlibacter aurantiacus</name>
    <dbReference type="NCBI Taxonomy" id="2801330"/>
    <lineage>
        <taxon>Bacteria</taxon>
        <taxon>Pseudomonadati</taxon>
        <taxon>Pseudomonadota</taxon>
        <taxon>Betaproteobacteria</taxon>
        <taxon>Burkholderiales</taxon>
        <taxon>Comamonadaceae</taxon>
        <taxon>Ramlibacter</taxon>
    </lineage>
</organism>
<dbReference type="SUPFAM" id="SSF47226">
    <property type="entry name" value="Histidine-containing phosphotransfer domain, HPT domain"/>
    <property type="match status" value="1"/>
</dbReference>
<dbReference type="Pfam" id="PF08448">
    <property type="entry name" value="PAS_4"/>
    <property type="match status" value="1"/>
</dbReference>
<dbReference type="InterPro" id="IPR004358">
    <property type="entry name" value="Sig_transdc_His_kin-like_C"/>
</dbReference>
<evidence type="ECO:0000259" key="23">
    <source>
        <dbReference type="PROSITE" id="PS50894"/>
    </source>
</evidence>
<keyword evidence="7" id="KW-0732">Signal</keyword>
<keyword evidence="25" id="KW-1185">Reference proteome</keyword>
<dbReference type="Gene3D" id="3.40.50.2300">
    <property type="match status" value="2"/>
</dbReference>
<proteinExistence type="predicted"/>
<keyword evidence="10 18" id="KW-1133">Transmembrane helix</keyword>
<comment type="subcellular location">
    <subcellularLocation>
        <location evidence="2">Cell membrane</location>
        <topology evidence="2">Multi-pass membrane protein</topology>
    </subcellularLocation>
</comment>
<evidence type="ECO:0000259" key="20">
    <source>
        <dbReference type="PROSITE" id="PS50110"/>
    </source>
</evidence>
<reference evidence="24" key="1">
    <citation type="submission" date="2021-01" db="EMBL/GenBank/DDBJ databases">
        <title>Ramlibacter sp. strain AW1 16S ribosomal RNA gene Genome sequencing and assembly.</title>
        <authorList>
            <person name="Kang M."/>
        </authorList>
    </citation>
    <scope>NUCLEOTIDE SEQUENCE</scope>
    <source>
        <strain evidence="24">AW1</strain>
    </source>
</reference>
<dbReference type="InterPro" id="IPR036890">
    <property type="entry name" value="HATPase_C_sf"/>
</dbReference>
<dbReference type="NCBIfam" id="TIGR00229">
    <property type="entry name" value="sensory_box"/>
    <property type="match status" value="2"/>
</dbReference>
<keyword evidence="8" id="KW-0547">Nucleotide-binding</keyword>
<comment type="caution">
    <text evidence="24">The sequence shown here is derived from an EMBL/GenBank/DDBJ whole genome shotgun (WGS) entry which is preliminary data.</text>
</comment>
<dbReference type="CDD" id="cd00082">
    <property type="entry name" value="HisKA"/>
    <property type="match status" value="1"/>
</dbReference>
<feature type="domain" description="Response regulatory" evidence="20">
    <location>
        <begin position="966"/>
        <end position="1084"/>
    </location>
</feature>
<evidence type="ECO:0000256" key="12">
    <source>
        <dbReference type="ARBA" id="ARBA00023026"/>
    </source>
</evidence>
<dbReference type="InterPro" id="IPR001789">
    <property type="entry name" value="Sig_transdc_resp-reg_receiver"/>
</dbReference>
<dbReference type="CDD" id="cd00088">
    <property type="entry name" value="HPT"/>
    <property type="match status" value="1"/>
</dbReference>
<feature type="modified residue" description="4-aspartylphosphate" evidence="17">
    <location>
        <position position="876"/>
    </location>
</feature>
<evidence type="ECO:0000256" key="15">
    <source>
        <dbReference type="ARBA" id="ARBA00070152"/>
    </source>
</evidence>
<keyword evidence="12" id="KW-0843">Virulence</keyword>
<dbReference type="SMART" id="SM00091">
    <property type="entry name" value="PAS"/>
    <property type="match status" value="2"/>
</dbReference>
<dbReference type="Pfam" id="PF00512">
    <property type="entry name" value="HisKA"/>
    <property type="match status" value="1"/>
</dbReference>
<evidence type="ECO:0000256" key="14">
    <source>
        <dbReference type="ARBA" id="ARBA00058004"/>
    </source>
</evidence>
<dbReference type="Gene3D" id="3.30.450.350">
    <property type="entry name" value="CHASE domain"/>
    <property type="match status" value="1"/>
</dbReference>
<dbReference type="PRINTS" id="PR00344">
    <property type="entry name" value="BCTRLSENSOR"/>
</dbReference>
<evidence type="ECO:0000256" key="2">
    <source>
        <dbReference type="ARBA" id="ARBA00004651"/>
    </source>
</evidence>
<feature type="transmembrane region" description="Helical" evidence="18">
    <location>
        <begin position="26"/>
        <end position="47"/>
    </location>
</feature>
<dbReference type="CDD" id="cd17546">
    <property type="entry name" value="REC_hyHK_CKI1_RcsC-like"/>
    <property type="match status" value="2"/>
</dbReference>
<evidence type="ECO:0000256" key="3">
    <source>
        <dbReference type="ARBA" id="ARBA00012438"/>
    </source>
</evidence>
<dbReference type="PANTHER" id="PTHR45339">
    <property type="entry name" value="HYBRID SIGNAL TRANSDUCTION HISTIDINE KINASE J"/>
    <property type="match status" value="1"/>
</dbReference>
<dbReference type="InterPro" id="IPR005467">
    <property type="entry name" value="His_kinase_dom"/>
</dbReference>
<dbReference type="SMART" id="SM00388">
    <property type="entry name" value="HisKA"/>
    <property type="match status" value="1"/>
</dbReference>
<feature type="domain" description="PAS" evidence="21">
    <location>
        <begin position="326"/>
        <end position="371"/>
    </location>
</feature>
<gene>
    <name evidence="24" type="ORF">JI739_13245</name>
</gene>
<evidence type="ECO:0000256" key="13">
    <source>
        <dbReference type="ARBA" id="ARBA00023136"/>
    </source>
</evidence>
<dbReference type="SUPFAM" id="SSF52172">
    <property type="entry name" value="CheY-like"/>
    <property type="match status" value="2"/>
</dbReference>
<dbReference type="Pfam" id="PF00072">
    <property type="entry name" value="Response_reg"/>
    <property type="match status" value="2"/>
</dbReference>
<feature type="modified residue" description="Phosphohistidine" evidence="16">
    <location>
        <position position="1162"/>
    </location>
</feature>
<feature type="domain" description="PAS" evidence="21">
    <location>
        <begin position="453"/>
        <end position="524"/>
    </location>
</feature>
<dbReference type="GO" id="GO:0000155">
    <property type="term" value="F:phosphorelay sensor kinase activity"/>
    <property type="evidence" value="ECO:0007669"/>
    <property type="project" value="InterPro"/>
</dbReference>
<dbReference type="PROSITE" id="PS50109">
    <property type="entry name" value="HIS_KIN"/>
    <property type="match status" value="1"/>
</dbReference>
<dbReference type="Proteomes" id="UP000613011">
    <property type="component" value="Unassembled WGS sequence"/>
</dbReference>
<dbReference type="CDD" id="cd00130">
    <property type="entry name" value="PAS"/>
    <property type="match status" value="2"/>
</dbReference>
<dbReference type="InterPro" id="IPR003594">
    <property type="entry name" value="HATPase_dom"/>
</dbReference>
<evidence type="ECO:0000256" key="5">
    <source>
        <dbReference type="ARBA" id="ARBA00022553"/>
    </source>
</evidence>
<evidence type="ECO:0000256" key="9">
    <source>
        <dbReference type="ARBA" id="ARBA00022840"/>
    </source>
</evidence>
<evidence type="ECO:0000259" key="21">
    <source>
        <dbReference type="PROSITE" id="PS50112"/>
    </source>
</evidence>
<dbReference type="InterPro" id="IPR003661">
    <property type="entry name" value="HisK_dim/P_dom"/>
</dbReference>
<feature type="domain" description="HPt" evidence="23">
    <location>
        <begin position="1123"/>
        <end position="1218"/>
    </location>
</feature>
<dbReference type="GO" id="GO:0006355">
    <property type="term" value="P:regulation of DNA-templated transcription"/>
    <property type="evidence" value="ECO:0007669"/>
    <property type="project" value="InterPro"/>
</dbReference>
<protein>
    <recommendedName>
        <fullName evidence="15">Virulence sensor protein BvgS</fullName>
        <ecNumber evidence="3">2.7.13.3</ecNumber>
    </recommendedName>
</protein>
<dbReference type="SMART" id="SM01079">
    <property type="entry name" value="CHASE"/>
    <property type="match status" value="1"/>
</dbReference>
<evidence type="ECO:0000256" key="6">
    <source>
        <dbReference type="ARBA" id="ARBA00022692"/>
    </source>
</evidence>
<dbReference type="RefSeq" id="WP_201684388.1">
    <property type="nucleotide sequence ID" value="NZ_JAEQNA010000004.1"/>
</dbReference>
<dbReference type="InterPro" id="IPR000700">
    <property type="entry name" value="PAS-assoc_C"/>
</dbReference>
<dbReference type="InterPro" id="IPR006189">
    <property type="entry name" value="CHASE_dom"/>
</dbReference>
<dbReference type="EC" id="2.7.13.3" evidence="3"/>
<dbReference type="PROSITE" id="PS50110">
    <property type="entry name" value="RESPONSE_REGULATORY"/>
    <property type="match status" value="2"/>
</dbReference>
<keyword evidence="4" id="KW-1003">Cell membrane</keyword>
<dbReference type="SUPFAM" id="SSF47384">
    <property type="entry name" value="Homodimeric domain of signal transducing histidine kinase"/>
    <property type="match status" value="1"/>
</dbReference>
<evidence type="ECO:0000313" key="24">
    <source>
        <dbReference type="EMBL" id="MBL0421319.1"/>
    </source>
</evidence>
<evidence type="ECO:0000256" key="1">
    <source>
        <dbReference type="ARBA" id="ARBA00000085"/>
    </source>
</evidence>
<dbReference type="InterPro" id="IPR013656">
    <property type="entry name" value="PAS_4"/>
</dbReference>
<feature type="domain" description="Histidine kinase" evidence="19">
    <location>
        <begin position="588"/>
        <end position="809"/>
    </location>
</feature>
<dbReference type="InterPro" id="IPR013767">
    <property type="entry name" value="PAS_fold"/>
</dbReference>
<dbReference type="SMART" id="SM00448">
    <property type="entry name" value="REC"/>
    <property type="match status" value="2"/>
</dbReference>
<feature type="transmembrane region" description="Helical" evidence="18">
    <location>
        <begin position="285"/>
        <end position="310"/>
    </location>
</feature>
<dbReference type="InterPro" id="IPR036097">
    <property type="entry name" value="HisK_dim/P_sf"/>
</dbReference>
<keyword evidence="13 18" id="KW-0472">Membrane</keyword>
<feature type="domain" description="Response regulatory" evidence="20">
    <location>
        <begin position="823"/>
        <end position="946"/>
    </location>
</feature>
<name>A0A936ZVG7_9BURK</name>
<dbReference type="Pfam" id="PF01627">
    <property type="entry name" value="Hpt"/>
    <property type="match status" value="1"/>
</dbReference>
<keyword evidence="11" id="KW-0902">Two-component regulatory system</keyword>
<keyword evidence="5 17" id="KW-0597">Phosphoprotein</keyword>
<keyword evidence="6 18" id="KW-0812">Transmembrane</keyword>
<accession>A0A936ZVG7</accession>
<dbReference type="Pfam" id="PF00989">
    <property type="entry name" value="PAS"/>
    <property type="match status" value="1"/>
</dbReference>
<dbReference type="Gene3D" id="3.30.450.20">
    <property type="entry name" value="PAS domain"/>
    <property type="match status" value="2"/>
</dbReference>
<comment type="function">
    <text evidence="14">Member of the two-component regulatory system BvgS/BvgA. Phosphorylates BvgA via a four-step phosphorelay in response to environmental signals.</text>
</comment>
<dbReference type="GO" id="GO:0005886">
    <property type="term" value="C:plasma membrane"/>
    <property type="evidence" value="ECO:0007669"/>
    <property type="project" value="UniProtKB-SubCell"/>
</dbReference>
<keyword evidence="9" id="KW-0067">ATP-binding</keyword>
<evidence type="ECO:0000259" key="19">
    <source>
        <dbReference type="PROSITE" id="PS50109"/>
    </source>
</evidence>
<evidence type="ECO:0000259" key="22">
    <source>
        <dbReference type="PROSITE" id="PS50113"/>
    </source>
</evidence>
<dbReference type="PROSITE" id="PS50894">
    <property type="entry name" value="HPT"/>
    <property type="match status" value="1"/>
</dbReference>
<evidence type="ECO:0000256" key="7">
    <source>
        <dbReference type="ARBA" id="ARBA00022729"/>
    </source>
</evidence>
<dbReference type="FunFam" id="3.30.565.10:FF:000010">
    <property type="entry name" value="Sensor histidine kinase RcsC"/>
    <property type="match status" value="1"/>
</dbReference>
<evidence type="ECO:0000256" key="11">
    <source>
        <dbReference type="ARBA" id="ARBA00023012"/>
    </source>
</evidence>
<dbReference type="SMART" id="SM00086">
    <property type="entry name" value="PAC"/>
    <property type="match status" value="1"/>
</dbReference>
<evidence type="ECO:0000313" key="25">
    <source>
        <dbReference type="Proteomes" id="UP000613011"/>
    </source>
</evidence>
<dbReference type="SUPFAM" id="SSF55785">
    <property type="entry name" value="PYP-like sensor domain (PAS domain)"/>
    <property type="match status" value="2"/>
</dbReference>
<dbReference type="InterPro" id="IPR035965">
    <property type="entry name" value="PAS-like_dom_sf"/>
</dbReference>
<evidence type="ECO:0000256" key="18">
    <source>
        <dbReference type="SAM" id="Phobius"/>
    </source>
</evidence>
<evidence type="ECO:0000256" key="17">
    <source>
        <dbReference type="PROSITE-ProRule" id="PRU00169"/>
    </source>
</evidence>
<dbReference type="AlphaFoldDB" id="A0A936ZVG7"/>
<comment type="catalytic activity">
    <reaction evidence="1">
        <text>ATP + protein L-histidine = ADP + protein N-phospho-L-histidine.</text>
        <dbReference type="EC" id="2.7.13.3"/>
    </reaction>
</comment>
<dbReference type="SMART" id="SM00387">
    <property type="entry name" value="HATPase_c"/>
    <property type="match status" value="1"/>
</dbReference>
<dbReference type="EMBL" id="JAEQNA010000004">
    <property type="protein sequence ID" value="MBL0421319.1"/>
    <property type="molecule type" value="Genomic_DNA"/>
</dbReference>
<sequence length="1224" mass="132929">MNLLSSLLRAPDAVPAAPPRAARSGLVSVWLLVGGLALTAGGVLSAVSALRAETQARFDAQVDRFRMGLDRRVSTAEQILVETRAAFQLAEDMTGQEFVDYMRLRGLDPYFPGVRSYGIIEATGDPSTPPRLRVTHYFEAGAARAPSWQLDSDAPRQQALQQAMRTGLLTLSGPVRPAGADGTGWMLLIPIIGQDPVARLFFVDLDIGDVLGGLARATGAGLHLRLFDGPGDQPGQLLFDSRPGGRVEQGQPRSRFSMEQPLMVVDRRLTLKVTSTPELHLAPGLALPWVIGVAGALLSALLALAAYLLMSARDRAGRMAAEMTADLQRMARAVERTSSAVYGLDLDGRVTWANAGFERLTGLDADECIGRLAVDLPEVAGADAHSRRILAAAIAQRESRRLELRNQMREGVRFWTDTELQPTRDSDGQINGFICIASDITRRKLAELRLRESEHLMRVIADNLPARVSYWDHERRCRFVNRRFCDAFGRTPEELQGQELSADIFGAVHYERLLPLVERVLQGQAQYDEVATRDASGRFSAWQLHYIPDVDEGQVRGFFELALDVTELRRARDLALQASQAKSRFLSSMSHEIRTPLNAVLGMLALLRTTPMDSRQSEYADKANRAARSLLTLLNDILDLAKIEAGKMSLAPRPFSVDELLRDLSVIYAGSVGTKELELLFEVDPLLPPRWVADDLRLRQVLINLGGNAIKFTEKGEVVLSLRLVERCDDLVRVEVAVRDTGIGIAPQERERIFNEFDQANESTAREFGGSGLGLGICKKLLGLMGSELRLDSEPGQGSRFWFELVLPVAAAEAPPVTWGERRVLIVDDNPEARESLGVMAASLGWRCDLAADAHEALEHIAHAGLEEPYDAVFIDWRMPDLDGWQASQRIRRLPAAARAPLIIMVTANGREMLDQRPPEEQALLDGFLVKPVTASMLRDALAPPGPPAAAPPPPGAPERPLAGLRLLLVEDNPTNQQVASELLARQGAWVTVASDGREGLALIRDQAEAFDAVLMDVLMPEMDGHAATRAVREQLGNWRLPIIAMTANAMESDRLECLAAGMNDHVGKPFDIHELVDTLLRHVRPSAGVAAPVAAADGVAVGADDRVSVLDRLGAVGRLGGDDALYARLVPSFAESLAGIAARLPTLLHSVPQAEATRLLHTLKGSAATMGADQLAAAAARAEKLLSQDLTRSGDADEALRAVAEAIEQALAALGTVRATQPG</sequence>
<dbReference type="PROSITE" id="PS50113">
    <property type="entry name" value="PAC"/>
    <property type="match status" value="1"/>
</dbReference>
<dbReference type="InterPro" id="IPR042240">
    <property type="entry name" value="CHASE_sf"/>
</dbReference>
<dbReference type="InterPro" id="IPR036641">
    <property type="entry name" value="HPT_dom_sf"/>
</dbReference>
<dbReference type="PROSITE" id="PS50112">
    <property type="entry name" value="PAS"/>
    <property type="match status" value="2"/>
</dbReference>
<dbReference type="Gene3D" id="1.10.287.130">
    <property type="match status" value="1"/>
</dbReference>
<dbReference type="GO" id="GO:0005524">
    <property type="term" value="F:ATP binding"/>
    <property type="evidence" value="ECO:0007669"/>
    <property type="project" value="UniProtKB-KW"/>
</dbReference>
<dbReference type="SUPFAM" id="SSF55874">
    <property type="entry name" value="ATPase domain of HSP90 chaperone/DNA topoisomerase II/histidine kinase"/>
    <property type="match status" value="1"/>
</dbReference>
<dbReference type="InterPro" id="IPR001610">
    <property type="entry name" value="PAC"/>
</dbReference>